<comment type="caution">
    <text evidence="2">The sequence shown here is derived from an EMBL/GenBank/DDBJ whole genome shotgun (WGS) entry which is preliminary data.</text>
</comment>
<evidence type="ECO:0000256" key="1">
    <source>
        <dbReference type="SAM" id="MobiDB-lite"/>
    </source>
</evidence>
<dbReference type="Proteomes" id="UP000435357">
    <property type="component" value="Unassembled WGS sequence"/>
</dbReference>
<protein>
    <submittedName>
        <fullName evidence="2">Uncharacterized protein</fullName>
    </submittedName>
</protein>
<feature type="compositionally biased region" description="Basic and acidic residues" evidence="1">
    <location>
        <begin position="932"/>
        <end position="945"/>
    </location>
</feature>
<keyword evidence="3" id="KW-1185">Reference proteome</keyword>
<sequence length="1360" mass="155157">MKYLLAVSKNLTDSNTGAIRAMRGFRLQTLFTVREILSNLDSGLVYEPEGLEDLDVSNLDNKLQQLVQVKSTNDMLYLADITKSLLRAAKVYESGESPQLKVVCFGKISKGLTDLFSPSTSENEFTARLAELEINSPELIPLKENTSFISVDEETYIDDVIRLIQERALALNPNTGIDLLHQWVARIAEKGGTISQESLLNQLNSIGKFVAEREDFHQHLHRTIRPVQDVEIDTLSMPELENGFHKGVGATYKHILAGLDVSRETKMDEVYEAFQHQHVAIIHGASGQGKSTLAYRFIRQHYRGITYEVMPLSWKETTEQIAALRAISSSLDFPLLIYIDVKPGNTNWVELLRDFVGSNAFKFLITIREEDWNKTPNKGVHFQFGDVALELHKTEAESIYERLTQRAVDKHHTGFAEAWIKFGEQGPLLEFTYLTTQGETLRERIQSQLDRIEKEQPRLIPLLKIVGFADAMGAGIQASKITASSIVTELRLAVKTLEREYLLRYSDEETTLTGLHPIRSGIISELLHLDKQELAATAEQCTSLVAEPDLYIFLVSVFRYHTSTRERIINILPTINCNTYTGCVNVLNALIWIDVKSLIEDHQALWDELYEQDSFLLHVRTHLDFTGMLNDMPLFPENENFQNARTTVIQKLEEHQISQERIFNRAQQWLVNAGIPASNLDTDQEASSFGELLFWTARLAPNKEIHLNREAIIAAVNQRSLGAASRALFGLHAISEEGKIIAFDAEPNLLQRIGPELNVAYLERSETSVTAHFLLDIFKDFDSGENIAHQRKLEIIDILRYALPYLDSHGAKGYGHKTNFIESDFDDSSAQIKQQNNPIYWLTSINSLILNLLVYEKRPETWEEFVAHTLKIRSAFSSYLQQMVSVLEEHFKKNRSRTPIVQFATEAITYNTYQIEYEILFPKPISDPTGRVSEDSSKDHKREDQNDTAETSLLTDRFRDFKDAHKNYFSSLNAFNWQSLRTIFDRVGISIEKQKQLHRMSLVNLIQAFDALNVYQAAFTKHFEKYSNPQTLRELENKEKQAITALAYGWKHFVCPMQQLPKKLAKEGPKTFEKIERDFLKRLNKTCQKKTDEALNSVDFSAHTEAHPRTVIIHADCINLLDTFTALELAINILFESVGSCPYLSFKRTVLDHQFDEYWIVVSQLGEVPAYQAYKFSMFDLEKGKLEEIPSYRWIPVPVPAEALKQANIRLFQRTEEIEFAQSLLDRYSTLTISTGVLSQLFELSGNANPESDTSVLESWLNTLIEDTVNTHSNLVEDLMTVFDKYKDSEDPDKLDFVQTIASVVPALSPTEEGETMGDTIAENINTMKNWQARLTECGAQVMLIYLYLLVEATSLEELE</sequence>
<feature type="region of interest" description="Disordered" evidence="1">
    <location>
        <begin position="928"/>
        <end position="949"/>
    </location>
</feature>
<proteinExistence type="predicted"/>
<evidence type="ECO:0000313" key="3">
    <source>
        <dbReference type="Proteomes" id="UP000435357"/>
    </source>
</evidence>
<dbReference type="RefSeq" id="WP_151166020.1">
    <property type="nucleotide sequence ID" value="NZ_WACR01000001.1"/>
</dbReference>
<reference evidence="2 3" key="1">
    <citation type="submission" date="2019-09" db="EMBL/GenBank/DDBJ databases">
        <title>Genomes of Cryomorphaceae.</title>
        <authorList>
            <person name="Bowman J.P."/>
        </authorList>
    </citation>
    <scope>NUCLEOTIDE SEQUENCE [LARGE SCALE GENOMIC DNA]</scope>
    <source>
        <strain evidence="2 3">KCTC 52047</strain>
    </source>
</reference>
<dbReference type="OrthoDB" id="2677960at2"/>
<organism evidence="2 3">
    <name type="scientific">Salibacter halophilus</name>
    <dbReference type="NCBI Taxonomy" id="1803916"/>
    <lineage>
        <taxon>Bacteria</taxon>
        <taxon>Pseudomonadati</taxon>
        <taxon>Bacteroidota</taxon>
        <taxon>Flavobacteriia</taxon>
        <taxon>Flavobacteriales</taxon>
        <taxon>Salibacteraceae</taxon>
        <taxon>Salibacter</taxon>
    </lineage>
</organism>
<gene>
    <name evidence="2" type="ORF">F3059_00765</name>
</gene>
<evidence type="ECO:0000313" key="2">
    <source>
        <dbReference type="EMBL" id="KAB1066032.1"/>
    </source>
</evidence>
<name>A0A6N6M9X2_9FLAO</name>
<dbReference type="EMBL" id="WACR01000001">
    <property type="protein sequence ID" value="KAB1066032.1"/>
    <property type="molecule type" value="Genomic_DNA"/>
</dbReference>
<accession>A0A6N6M9X2</accession>